<evidence type="ECO:0000313" key="2">
    <source>
        <dbReference type="Proteomes" id="UP000507470"/>
    </source>
</evidence>
<sequence length="172" mass="19631">MGTDSLLMLYKSLLKSILDYGCQAFNSASITVKSKLDRIQAKGLRIVLGAHKSTPLETILAESGEMPLQLRRDHLSLKYYARTKQNQTNPANQLVDDCIEYQIYNHKWNEHNIQYGFRIQNLIKDNDLDKINLVTEKSQDPPPWIVGQATTSSNIKDNVSKKKILISLSQKR</sequence>
<name>A0A6J8C6H7_MYTCO</name>
<reference evidence="1 2" key="1">
    <citation type="submission" date="2020-06" db="EMBL/GenBank/DDBJ databases">
        <authorList>
            <person name="Li R."/>
            <person name="Bekaert M."/>
        </authorList>
    </citation>
    <scope>NUCLEOTIDE SEQUENCE [LARGE SCALE GENOMIC DNA]</scope>
    <source>
        <strain evidence="2">wild</strain>
    </source>
</reference>
<dbReference type="AlphaFoldDB" id="A0A6J8C6H7"/>
<dbReference type="OrthoDB" id="6149641at2759"/>
<dbReference type="EMBL" id="CACVKT020004662">
    <property type="protein sequence ID" value="CAC5391076.1"/>
    <property type="molecule type" value="Genomic_DNA"/>
</dbReference>
<gene>
    <name evidence="1" type="ORF">MCOR_26115</name>
</gene>
<evidence type="ECO:0000313" key="1">
    <source>
        <dbReference type="EMBL" id="CAC5391076.1"/>
    </source>
</evidence>
<organism evidence="1 2">
    <name type="scientific">Mytilus coruscus</name>
    <name type="common">Sea mussel</name>
    <dbReference type="NCBI Taxonomy" id="42192"/>
    <lineage>
        <taxon>Eukaryota</taxon>
        <taxon>Metazoa</taxon>
        <taxon>Spiralia</taxon>
        <taxon>Lophotrochozoa</taxon>
        <taxon>Mollusca</taxon>
        <taxon>Bivalvia</taxon>
        <taxon>Autobranchia</taxon>
        <taxon>Pteriomorphia</taxon>
        <taxon>Mytilida</taxon>
        <taxon>Mytiloidea</taxon>
        <taxon>Mytilidae</taxon>
        <taxon>Mytilinae</taxon>
        <taxon>Mytilus</taxon>
    </lineage>
</organism>
<accession>A0A6J8C6H7</accession>
<keyword evidence="2" id="KW-1185">Reference proteome</keyword>
<protein>
    <submittedName>
        <fullName evidence="1">Uncharacterized protein</fullName>
    </submittedName>
</protein>
<dbReference type="Proteomes" id="UP000507470">
    <property type="component" value="Unassembled WGS sequence"/>
</dbReference>
<proteinExistence type="predicted"/>